<keyword evidence="2" id="KW-1185">Reference proteome</keyword>
<dbReference type="Proteomes" id="UP001380953">
    <property type="component" value="Unassembled WGS sequence"/>
</dbReference>
<comment type="caution">
    <text evidence="1">The sequence shown here is derived from an EMBL/GenBank/DDBJ whole genome shotgun (WGS) entry which is preliminary data.</text>
</comment>
<dbReference type="EMBL" id="JBBKAR010000022">
    <property type="protein sequence ID" value="MEJ8303603.1"/>
    <property type="molecule type" value="Genomic_DNA"/>
</dbReference>
<organism evidence="1 2">
    <name type="scientific">Saccharibacillus sacchari</name>
    <dbReference type="NCBI Taxonomy" id="456493"/>
    <lineage>
        <taxon>Bacteria</taxon>
        <taxon>Bacillati</taxon>
        <taxon>Bacillota</taxon>
        <taxon>Bacilli</taxon>
        <taxon>Bacillales</taxon>
        <taxon>Paenibacillaceae</taxon>
        <taxon>Saccharibacillus</taxon>
    </lineage>
</organism>
<gene>
    <name evidence="1" type="ORF">WKI47_06690</name>
</gene>
<reference evidence="1" key="1">
    <citation type="submission" date="2024-03" db="EMBL/GenBank/DDBJ databases">
        <title>Whole genome sequecning of epiphytes from Marcgravia umbellata leaves.</title>
        <authorList>
            <person name="Kumar G."/>
            <person name="Savka M.A."/>
        </authorList>
    </citation>
    <scope>NUCLEOTIDE SEQUENCE</scope>
    <source>
        <strain evidence="1">RIT_BL5</strain>
    </source>
</reference>
<evidence type="ECO:0000313" key="2">
    <source>
        <dbReference type="Proteomes" id="UP001380953"/>
    </source>
</evidence>
<name>A0ACC6P9U6_9BACL</name>
<evidence type="ECO:0000313" key="1">
    <source>
        <dbReference type="EMBL" id="MEJ8303603.1"/>
    </source>
</evidence>
<protein>
    <submittedName>
        <fullName evidence="1">Methyltransferase domain-containing protein</fullName>
    </submittedName>
</protein>
<proteinExistence type="predicted"/>
<sequence>MRINSLDYWNERFEKDWDSKGGRNQTSYFTNLALENLPHEFLDFLRKQKDFSVLDWGCAEGDGVNILSHLLPEVTLKGLDYSATAIEKAKSNYPQYDFYKGSLLDYNLKYNIIFTSNTLEHFENPYKWIDQIIEHTKDFLIIMVPFMEQDRIEEHFFTFDYESFPVENNGFVVVYFKIIESDPTYWPGKQILIVYGNSKSKLLKEVNLKQIDSSGIDSSESATHLIRKLKDEIKHRDEIIGAFSKEKETYLAWLEASKQEVSKRDESVIALKSQIQNYKAENSTLLDWVNKSKEEISKRDESVIALKSQIQNYKAENSTLLDWVNKSKEEISKRDETVYYYKSKFESLQQESSNKEDFFKGDS</sequence>
<keyword evidence="1" id="KW-0808">Transferase</keyword>
<accession>A0ACC6P9U6</accession>
<keyword evidence="1" id="KW-0489">Methyltransferase</keyword>